<keyword evidence="5 11" id="KW-0418">Kinase</keyword>
<feature type="region of interest" description="Disordered" evidence="9">
    <location>
        <begin position="1"/>
        <end position="35"/>
    </location>
</feature>
<accession>A0A2P1EL60</accession>
<keyword evidence="4" id="KW-0547">Nucleotide-binding</keyword>
<keyword evidence="3" id="KW-0808">Transferase</keyword>
<feature type="domain" description="Protein kinase" evidence="10">
    <location>
        <begin position="52"/>
        <end position="521"/>
    </location>
</feature>
<dbReference type="Gene3D" id="3.30.200.20">
    <property type="entry name" value="Phosphorylase Kinase, domain 1"/>
    <property type="match status" value="1"/>
</dbReference>
<sequence>MSTNCDSKYSNDDNLPVEDYDNDTLPVSDESDEESLQENQIIFPGLILRDKYILLKNIGSGNNAHVWMVFDIEKNQFNAMKIQDHECYHDGCREVAIVNKITEYTGTNEYFNCINMLDYFVYEINNDTKYVCSVYDLFAGSIRLVLLTGIYKYGLPINVVKNITRQLLKAVDTLHTKLQIIHTDIKPENILFKGVPDYHEKIMELFLRSGFCEKYNKLLSTRQSENSEDEDQEKKFYDTLDELAQQSVQEICALDDCLNGDEELIPDSDEDDESYIDDDDNDNYVESDYSSENEYDEYNELNKKYNERNQSVDDIQEHLDYKDIHNLDEEYDFTKILNNKAGSSDKEEIIDDKYIKNCEIALIDFGNSYFFSKRTRNEIQDRRYRAPEVILDLNYSYGCDVWSVACVVFELLTGFTLFDPERNPLNQDIHHLYMLEKFLGPIPLSMKKKSKRRKFLFDKSRNYHIKNISEFESIPLKQRLVKEFLFTEKEAEEINDFLLQGLQIDPDNRSTAKDMLNHYWLN</sequence>
<evidence type="ECO:0000259" key="10">
    <source>
        <dbReference type="PROSITE" id="PS50011"/>
    </source>
</evidence>
<evidence type="ECO:0000256" key="8">
    <source>
        <dbReference type="ARBA" id="ARBA00048679"/>
    </source>
</evidence>
<dbReference type="EC" id="2.7.11.1" evidence="1"/>
<evidence type="ECO:0000256" key="9">
    <source>
        <dbReference type="SAM" id="MobiDB-lite"/>
    </source>
</evidence>
<dbReference type="PROSITE" id="PS00108">
    <property type="entry name" value="PROTEIN_KINASE_ST"/>
    <property type="match status" value="1"/>
</dbReference>
<dbReference type="Pfam" id="PF00069">
    <property type="entry name" value="Pkinase"/>
    <property type="match status" value="2"/>
</dbReference>
<dbReference type="PANTHER" id="PTHR47634:SF9">
    <property type="entry name" value="PROTEIN KINASE DOMAIN-CONTAINING PROTEIN-RELATED"/>
    <property type="match status" value="1"/>
</dbReference>
<dbReference type="GO" id="GO:0004674">
    <property type="term" value="F:protein serine/threonine kinase activity"/>
    <property type="evidence" value="ECO:0007669"/>
    <property type="project" value="UniProtKB-KW"/>
</dbReference>
<proteinExistence type="predicted"/>
<comment type="catalytic activity">
    <reaction evidence="8">
        <text>L-seryl-[protein] + ATP = O-phospho-L-seryl-[protein] + ADP + H(+)</text>
        <dbReference type="Rhea" id="RHEA:17989"/>
        <dbReference type="Rhea" id="RHEA-COMP:9863"/>
        <dbReference type="Rhea" id="RHEA-COMP:11604"/>
        <dbReference type="ChEBI" id="CHEBI:15378"/>
        <dbReference type="ChEBI" id="CHEBI:29999"/>
        <dbReference type="ChEBI" id="CHEBI:30616"/>
        <dbReference type="ChEBI" id="CHEBI:83421"/>
        <dbReference type="ChEBI" id="CHEBI:456216"/>
        <dbReference type="EC" id="2.7.11.1"/>
    </reaction>
</comment>
<evidence type="ECO:0000313" key="11">
    <source>
        <dbReference type="EMBL" id="AVL94631.1"/>
    </source>
</evidence>
<keyword evidence="12" id="KW-1185">Reference proteome</keyword>
<comment type="catalytic activity">
    <reaction evidence="7">
        <text>L-threonyl-[protein] + ATP = O-phospho-L-threonyl-[protein] + ADP + H(+)</text>
        <dbReference type="Rhea" id="RHEA:46608"/>
        <dbReference type="Rhea" id="RHEA-COMP:11060"/>
        <dbReference type="Rhea" id="RHEA-COMP:11605"/>
        <dbReference type="ChEBI" id="CHEBI:15378"/>
        <dbReference type="ChEBI" id="CHEBI:30013"/>
        <dbReference type="ChEBI" id="CHEBI:30616"/>
        <dbReference type="ChEBI" id="CHEBI:61977"/>
        <dbReference type="ChEBI" id="CHEBI:456216"/>
        <dbReference type="EC" id="2.7.11.1"/>
    </reaction>
</comment>
<gene>
    <name evidence="11" type="ORF">mc_245</name>
</gene>
<dbReference type="Proteomes" id="UP000289600">
    <property type="component" value="Segment"/>
</dbReference>
<dbReference type="GO" id="GO:0005524">
    <property type="term" value="F:ATP binding"/>
    <property type="evidence" value="ECO:0007669"/>
    <property type="project" value="UniProtKB-KW"/>
</dbReference>
<dbReference type="PANTHER" id="PTHR47634">
    <property type="entry name" value="PROTEIN KINASE DOMAIN-CONTAINING PROTEIN-RELATED"/>
    <property type="match status" value="1"/>
</dbReference>
<evidence type="ECO:0000256" key="1">
    <source>
        <dbReference type="ARBA" id="ARBA00012513"/>
    </source>
</evidence>
<protein>
    <recommendedName>
        <fullName evidence="1">non-specific serine/threonine protein kinase</fullName>
        <ecNumber evidence="1">2.7.11.1</ecNumber>
    </recommendedName>
</protein>
<evidence type="ECO:0000256" key="2">
    <source>
        <dbReference type="ARBA" id="ARBA00022527"/>
    </source>
</evidence>
<dbReference type="SMART" id="SM00220">
    <property type="entry name" value="S_TKc"/>
    <property type="match status" value="1"/>
</dbReference>
<organism evidence="11 12">
    <name type="scientific">Moumouvirus australiensis</name>
    <dbReference type="NCBI Taxonomy" id="2109587"/>
    <lineage>
        <taxon>Viruses</taxon>
        <taxon>Varidnaviria</taxon>
        <taxon>Bamfordvirae</taxon>
        <taxon>Nucleocytoviricota</taxon>
        <taxon>Megaviricetes</taxon>
        <taxon>Imitervirales</taxon>
        <taxon>Mimiviridae</taxon>
        <taxon>Megamimivirinae</taxon>
        <taxon>Moumouvirus</taxon>
        <taxon>Moumouvirus australiense</taxon>
    </lineage>
</organism>
<dbReference type="InterPro" id="IPR011009">
    <property type="entry name" value="Kinase-like_dom_sf"/>
</dbReference>
<dbReference type="EMBL" id="MG807320">
    <property type="protein sequence ID" value="AVL94631.1"/>
    <property type="molecule type" value="Genomic_DNA"/>
</dbReference>
<keyword evidence="2" id="KW-0723">Serine/threonine-protein kinase</keyword>
<keyword evidence="6" id="KW-0067">ATP-binding</keyword>
<evidence type="ECO:0000313" key="12">
    <source>
        <dbReference type="Proteomes" id="UP000289600"/>
    </source>
</evidence>
<dbReference type="GO" id="GO:0050684">
    <property type="term" value="P:regulation of mRNA processing"/>
    <property type="evidence" value="ECO:0007669"/>
    <property type="project" value="TreeGrafter"/>
</dbReference>
<dbReference type="Gene3D" id="1.10.510.10">
    <property type="entry name" value="Transferase(Phosphotransferase) domain 1"/>
    <property type="match status" value="1"/>
</dbReference>
<dbReference type="InterPro" id="IPR051334">
    <property type="entry name" value="SRPK"/>
</dbReference>
<feature type="region of interest" description="Disordered" evidence="9">
    <location>
        <begin position="262"/>
        <end position="283"/>
    </location>
</feature>
<dbReference type="InterPro" id="IPR000719">
    <property type="entry name" value="Prot_kinase_dom"/>
</dbReference>
<evidence type="ECO:0000256" key="3">
    <source>
        <dbReference type="ARBA" id="ARBA00022679"/>
    </source>
</evidence>
<dbReference type="InterPro" id="IPR008271">
    <property type="entry name" value="Ser/Thr_kinase_AS"/>
</dbReference>
<name>A0A2P1EL60_9VIRU</name>
<evidence type="ECO:0000256" key="5">
    <source>
        <dbReference type="ARBA" id="ARBA00022777"/>
    </source>
</evidence>
<evidence type="ECO:0000256" key="6">
    <source>
        <dbReference type="ARBA" id="ARBA00022840"/>
    </source>
</evidence>
<reference evidence="12" key="1">
    <citation type="submission" date="2018-01" db="EMBL/GenBank/DDBJ databases">
        <title>Testimony of 'menage a trois' revealed by the proteome of Megavirus virophage.</title>
        <authorList>
            <person name="Jeudy S."/>
            <person name="Bertaux L."/>
            <person name="Alempic J.-M."/>
            <person name="Lartigue A."/>
            <person name="Legendre M."/>
            <person name="Philippe N."/>
            <person name="Beucher L."/>
            <person name="Biondi E."/>
            <person name="Juul S."/>
            <person name="Turner D."/>
            <person name="Coute Y."/>
            <person name="Claverie J.-M."/>
            <person name="Abergel C."/>
        </authorList>
    </citation>
    <scope>NUCLEOTIDE SEQUENCE [LARGE SCALE GENOMIC DNA]</scope>
</reference>
<dbReference type="SUPFAM" id="SSF56112">
    <property type="entry name" value="Protein kinase-like (PK-like)"/>
    <property type="match status" value="1"/>
</dbReference>
<evidence type="ECO:0000256" key="7">
    <source>
        <dbReference type="ARBA" id="ARBA00047899"/>
    </source>
</evidence>
<evidence type="ECO:0000256" key="4">
    <source>
        <dbReference type="ARBA" id="ARBA00022741"/>
    </source>
</evidence>
<dbReference type="PROSITE" id="PS50011">
    <property type="entry name" value="PROTEIN_KINASE_DOM"/>
    <property type="match status" value="1"/>
</dbReference>